<evidence type="ECO:0000313" key="3">
    <source>
        <dbReference type="Proteomes" id="UP000323386"/>
    </source>
</evidence>
<keyword evidence="3" id="KW-1185">Reference proteome</keyword>
<feature type="region of interest" description="Disordered" evidence="1">
    <location>
        <begin position="1"/>
        <end position="43"/>
    </location>
</feature>
<evidence type="ECO:0000313" key="2">
    <source>
        <dbReference type="EMBL" id="SPO35572.1"/>
    </source>
</evidence>
<dbReference type="EMBL" id="OOIP01000002">
    <property type="protein sequence ID" value="SPO35572.1"/>
    <property type="molecule type" value="Genomic_DNA"/>
</dbReference>
<proteinExistence type="predicted"/>
<sequence length="333" mass="35153">MYKQADRQTGRQARHIIREASSKRLPTTRSASDGPDSGSIHMYGAPYARQHAAISVSGAPSRGTASSCFSARLKVLAVEAFADSDGHPYRYRILGNPISARGAVQGKRSLRGVDARCAAAGCHAAGPRQHLAPFGGSGRAGQNAHPQAAHCTLLDRHGYNEHPAGLLIGRHVGALTDEAKARWLTSAVPDMARDGPRHPRTSNLRWQQQSDAQPAGYFSCVLPLARSSTWLLAVSRAQQQLGLPLLLARASPCSYPYGCAGVSLDLAVMKPFGGLGDDSFWSALIRARPCAACGAFGARYQPAVPSASWEGREGGPRSNSVDAIIAVAQGRGG</sequence>
<reference evidence="2 3" key="1">
    <citation type="submission" date="2018-03" db="EMBL/GenBank/DDBJ databases">
        <authorList>
            <person name="Guldener U."/>
        </authorList>
    </citation>
    <scope>NUCLEOTIDE SEQUENCE [LARGE SCALE GENOMIC DNA]</scope>
    <source>
        <strain evidence="2 3">DAOM196992</strain>
    </source>
</reference>
<name>A0A5C3EU61_9BASI</name>
<dbReference type="Proteomes" id="UP000323386">
    <property type="component" value="Unassembled WGS sequence"/>
</dbReference>
<protein>
    <submittedName>
        <fullName evidence="2">Uncharacterized protein</fullName>
    </submittedName>
</protein>
<gene>
    <name evidence="2" type="ORF">PSFLO_01043</name>
</gene>
<evidence type="ECO:0000256" key="1">
    <source>
        <dbReference type="SAM" id="MobiDB-lite"/>
    </source>
</evidence>
<organism evidence="2 3">
    <name type="scientific">Pseudozyma flocculosa</name>
    <dbReference type="NCBI Taxonomy" id="84751"/>
    <lineage>
        <taxon>Eukaryota</taxon>
        <taxon>Fungi</taxon>
        <taxon>Dikarya</taxon>
        <taxon>Basidiomycota</taxon>
        <taxon>Ustilaginomycotina</taxon>
        <taxon>Ustilaginomycetes</taxon>
        <taxon>Ustilaginales</taxon>
        <taxon>Ustilaginaceae</taxon>
        <taxon>Pseudozyma</taxon>
    </lineage>
</organism>
<dbReference type="AlphaFoldDB" id="A0A5C3EU61"/>
<accession>A0A5C3EU61</accession>